<reference evidence="8" key="1">
    <citation type="journal article" date="2020" name="Nature">
        <title>Giant virus diversity and host interactions through global metagenomics.</title>
        <authorList>
            <person name="Schulz F."/>
            <person name="Roux S."/>
            <person name="Paez-Espino D."/>
            <person name="Jungbluth S."/>
            <person name="Walsh D.A."/>
            <person name="Denef V.J."/>
            <person name="McMahon K.D."/>
            <person name="Konstantinidis K.T."/>
            <person name="Eloe-Fadrosh E.A."/>
            <person name="Kyrpides N.C."/>
            <person name="Woyke T."/>
        </authorList>
    </citation>
    <scope>NUCLEOTIDE SEQUENCE</scope>
    <source>
        <strain evidence="8">GVMAG-S-3300013006-138</strain>
    </source>
</reference>
<evidence type="ECO:0000256" key="4">
    <source>
        <dbReference type="ARBA" id="ARBA00022827"/>
    </source>
</evidence>
<organism evidence="8">
    <name type="scientific">viral metagenome</name>
    <dbReference type="NCBI Taxonomy" id="1070528"/>
    <lineage>
        <taxon>unclassified sequences</taxon>
        <taxon>metagenomes</taxon>
        <taxon>organismal metagenomes</taxon>
    </lineage>
</organism>
<dbReference type="EC" id="1.8.3.2" evidence="2"/>
<dbReference type="AlphaFoldDB" id="A0A6C0KJE1"/>
<keyword evidence="6" id="KW-1015">Disulfide bond</keyword>
<dbReference type="EMBL" id="MN740925">
    <property type="protein sequence ID" value="QHU18132.1"/>
    <property type="molecule type" value="Genomic_DNA"/>
</dbReference>
<evidence type="ECO:0000259" key="7">
    <source>
        <dbReference type="PROSITE" id="PS51324"/>
    </source>
</evidence>
<accession>A0A6C0KJE1</accession>
<evidence type="ECO:0000256" key="2">
    <source>
        <dbReference type="ARBA" id="ARBA00012512"/>
    </source>
</evidence>
<keyword evidence="4" id="KW-0274">FAD</keyword>
<dbReference type="PANTHER" id="PTHR12645">
    <property type="entry name" value="ALR/ERV"/>
    <property type="match status" value="1"/>
</dbReference>
<dbReference type="SUPFAM" id="SSF69000">
    <property type="entry name" value="FAD-dependent thiol oxidase"/>
    <property type="match status" value="1"/>
</dbReference>
<proteinExistence type="predicted"/>
<evidence type="ECO:0000256" key="6">
    <source>
        <dbReference type="ARBA" id="ARBA00023157"/>
    </source>
</evidence>
<feature type="domain" description="ERV/ALR sulfhydryl oxidase" evidence="7">
    <location>
        <begin position="1"/>
        <end position="104"/>
    </location>
</feature>
<dbReference type="GO" id="GO:0016971">
    <property type="term" value="F:flavin-dependent sulfhydryl oxidase activity"/>
    <property type="evidence" value="ECO:0007669"/>
    <property type="project" value="InterPro"/>
</dbReference>
<evidence type="ECO:0000313" key="8">
    <source>
        <dbReference type="EMBL" id="QHU18132.1"/>
    </source>
</evidence>
<dbReference type="GO" id="GO:0050660">
    <property type="term" value="F:flavin adenine dinucleotide binding"/>
    <property type="evidence" value="ECO:0007669"/>
    <property type="project" value="TreeGrafter"/>
</dbReference>
<keyword evidence="3" id="KW-0285">Flavoprotein</keyword>
<sequence length="260" mass="30775">MDTRFWGPSGWRLLHLIAFSYEPAKQKESVRELFTMLPYVLPCKFCRASLADYMAEDPLEPPLKSRETLSKWLWRIHNRVNEKLRSQGLLKEDDPSFSAVKKVYEDRIAAGCTRTEFEGWDFLFSIAENHPRALSVKKSLPMPGVPLDIEDSPEFRNRWNLMEAQERMGFYLRFWKSIAGALPFAGWRDAWSSCSLDFAKLEYRVLWIRELWRIRCCLEKELELVNRDEFQSLCKRLVNHRSGCGKRKRAKTCRRTTRKL</sequence>
<evidence type="ECO:0000256" key="3">
    <source>
        <dbReference type="ARBA" id="ARBA00022630"/>
    </source>
</evidence>
<dbReference type="InterPro" id="IPR039799">
    <property type="entry name" value="ALR/ERV"/>
</dbReference>
<dbReference type="GO" id="GO:0005739">
    <property type="term" value="C:mitochondrion"/>
    <property type="evidence" value="ECO:0007669"/>
    <property type="project" value="TreeGrafter"/>
</dbReference>
<dbReference type="Gene3D" id="1.20.120.310">
    <property type="entry name" value="ERV/ALR sulfhydryl oxidase domain"/>
    <property type="match status" value="1"/>
</dbReference>
<dbReference type="PROSITE" id="PS51324">
    <property type="entry name" value="ERV_ALR"/>
    <property type="match status" value="1"/>
</dbReference>
<keyword evidence="5" id="KW-0560">Oxidoreductase</keyword>
<comment type="cofactor">
    <cofactor evidence="1">
        <name>FAD</name>
        <dbReference type="ChEBI" id="CHEBI:57692"/>
    </cofactor>
</comment>
<evidence type="ECO:0000256" key="5">
    <source>
        <dbReference type="ARBA" id="ARBA00023002"/>
    </source>
</evidence>
<dbReference type="InterPro" id="IPR017905">
    <property type="entry name" value="ERV/ALR_sulphydryl_oxidase"/>
</dbReference>
<dbReference type="InterPro" id="IPR036774">
    <property type="entry name" value="ERV/ALR_sulphydryl_oxid_sf"/>
</dbReference>
<protein>
    <recommendedName>
        <fullName evidence="2">thiol oxidase</fullName>
        <ecNumber evidence="2">1.8.3.2</ecNumber>
    </recommendedName>
</protein>
<name>A0A6C0KJE1_9ZZZZ</name>
<dbReference type="Pfam" id="PF04777">
    <property type="entry name" value="Evr1_Alr"/>
    <property type="match status" value="1"/>
</dbReference>
<dbReference type="PANTHER" id="PTHR12645:SF0">
    <property type="entry name" value="FAD-LINKED SULFHYDRYL OXIDASE ALR"/>
    <property type="match status" value="1"/>
</dbReference>
<evidence type="ECO:0000256" key="1">
    <source>
        <dbReference type="ARBA" id="ARBA00001974"/>
    </source>
</evidence>